<gene>
    <name evidence="2" type="ORF">OR613_19095</name>
</gene>
<dbReference type="RefSeq" id="WP_162869297.1">
    <property type="nucleotide sequence ID" value="NZ_CP112887.1"/>
</dbReference>
<evidence type="ECO:0000313" key="2">
    <source>
        <dbReference type="EMBL" id="WBW60110.1"/>
    </source>
</evidence>
<dbReference type="Pfam" id="PF01381">
    <property type="entry name" value="HTH_3"/>
    <property type="match status" value="1"/>
</dbReference>
<name>A0AAJ5UDN8_9ENTR</name>
<evidence type="ECO:0000313" key="3">
    <source>
        <dbReference type="Proteomes" id="UP001210130"/>
    </source>
</evidence>
<protein>
    <submittedName>
        <fullName evidence="2">Helix-turn-helix transcriptional regulator</fullName>
    </submittedName>
</protein>
<dbReference type="EMBL" id="CP112887">
    <property type="protein sequence ID" value="WBW60110.1"/>
    <property type="molecule type" value="Genomic_DNA"/>
</dbReference>
<dbReference type="InterPro" id="IPR010982">
    <property type="entry name" value="Lambda_DNA-bd_dom_sf"/>
</dbReference>
<dbReference type="Gene3D" id="1.10.260.40">
    <property type="entry name" value="lambda repressor-like DNA-binding domains"/>
    <property type="match status" value="1"/>
</dbReference>
<dbReference type="AlphaFoldDB" id="A0AAJ5UDN8"/>
<evidence type="ECO:0000259" key="1">
    <source>
        <dbReference type="PROSITE" id="PS50943"/>
    </source>
</evidence>
<dbReference type="CDD" id="cd00093">
    <property type="entry name" value="HTH_XRE"/>
    <property type="match status" value="1"/>
</dbReference>
<keyword evidence="3" id="KW-1185">Reference proteome</keyword>
<dbReference type="SUPFAM" id="SSF47413">
    <property type="entry name" value="lambda repressor-like DNA-binding domains"/>
    <property type="match status" value="1"/>
</dbReference>
<dbReference type="PROSITE" id="PS50943">
    <property type="entry name" value="HTH_CROC1"/>
    <property type="match status" value="1"/>
</dbReference>
<dbReference type="GO" id="GO:0003677">
    <property type="term" value="F:DNA binding"/>
    <property type="evidence" value="ECO:0007669"/>
    <property type="project" value="InterPro"/>
</dbReference>
<dbReference type="Proteomes" id="UP001210130">
    <property type="component" value="Chromosome"/>
</dbReference>
<accession>A0AAJ5UDN8</accession>
<dbReference type="InterPro" id="IPR001387">
    <property type="entry name" value="Cro/C1-type_HTH"/>
</dbReference>
<dbReference type="SMART" id="SM00530">
    <property type="entry name" value="HTH_XRE"/>
    <property type="match status" value="1"/>
</dbReference>
<sequence>MTQEEFAKQLGIGRTTLIRYENNERSPDATLLRDVALRFEVDPSWLLLGIGNVPERKHLSQEKQALLDAFDEMTPEQRRAILEVGKVLVQPKPNKFAG</sequence>
<proteinExistence type="predicted"/>
<reference evidence="2 3" key="1">
    <citation type="journal article" date="2023" name="Microbiol. Resour. Announc.">
        <title>Complete Genome Sequence of the First Colistin-Resistant Raoultella electrica Strain.</title>
        <authorList>
            <person name="Aldeia C."/>
            <person name="Campos-Madueno E.I."/>
            <person name="Sendi P."/>
            <person name="Endimiani A."/>
        </authorList>
    </citation>
    <scope>NUCLEOTIDE SEQUENCE [LARGE SCALE GENOMIC DNA]</scope>
    <source>
        <strain evidence="2 3">S2-IND-01-C</strain>
    </source>
</reference>
<feature type="domain" description="HTH cro/C1-type" evidence="1">
    <location>
        <begin position="1"/>
        <end position="46"/>
    </location>
</feature>
<organism evidence="2 3">
    <name type="scientific">Klebsiella electrica</name>
    <dbReference type="NCBI Taxonomy" id="1259973"/>
    <lineage>
        <taxon>Bacteria</taxon>
        <taxon>Pseudomonadati</taxon>
        <taxon>Pseudomonadota</taxon>
        <taxon>Gammaproteobacteria</taxon>
        <taxon>Enterobacterales</taxon>
        <taxon>Enterobacteriaceae</taxon>
        <taxon>Klebsiella/Raoultella group</taxon>
        <taxon>Klebsiella</taxon>
    </lineage>
</organism>